<evidence type="ECO:0000313" key="2">
    <source>
        <dbReference type="EMBL" id="OGL45834.1"/>
    </source>
</evidence>
<dbReference type="InterPro" id="IPR007161">
    <property type="entry name" value="DUF364"/>
</dbReference>
<organism evidence="2 3">
    <name type="scientific">Candidatus Schekmanbacteria bacterium RBG_13_48_7</name>
    <dbReference type="NCBI Taxonomy" id="1817878"/>
    <lineage>
        <taxon>Bacteria</taxon>
        <taxon>Candidatus Schekmaniibacteriota</taxon>
    </lineage>
</organism>
<dbReference type="EMBL" id="MGDD01000159">
    <property type="protein sequence ID" value="OGL45834.1"/>
    <property type="molecule type" value="Genomic_DNA"/>
</dbReference>
<protein>
    <recommendedName>
        <fullName evidence="1">Putative heavy-metal chelation domain-containing protein</fullName>
    </recommendedName>
</protein>
<comment type="caution">
    <text evidence="2">The sequence shown here is derived from an EMBL/GenBank/DDBJ whole genome shotgun (WGS) entry which is preliminary data.</text>
</comment>
<evidence type="ECO:0000313" key="3">
    <source>
        <dbReference type="Proteomes" id="UP000179266"/>
    </source>
</evidence>
<dbReference type="SUPFAM" id="SSF159713">
    <property type="entry name" value="Dhaf3308-like"/>
    <property type="match status" value="1"/>
</dbReference>
<reference evidence="2 3" key="1">
    <citation type="journal article" date="2016" name="Nat. Commun.">
        <title>Thousands of microbial genomes shed light on interconnected biogeochemical processes in an aquifer system.</title>
        <authorList>
            <person name="Anantharaman K."/>
            <person name="Brown C.T."/>
            <person name="Hug L.A."/>
            <person name="Sharon I."/>
            <person name="Castelle C.J."/>
            <person name="Probst A.J."/>
            <person name="Thomas B.C."/>
            <person name="Singh A."/>
            <person name="Wilkins M.J."/>
            <person name="Karaoz U."/>
            <person name="Brodie E.L."/>
            <person name="Williams K.H."/>
            <person name="Hubbard S.S."/>
            <person name="Banfield J.F."/>
        </authorList>
    </citation>
    <scope>NUCLEOTIDE SEQUENCE [LARGE SCALE GENOMIC DNA]</scope>
</reference>
<proteinExistence type="predicted"/>
<sequence length="239" mass="26765">MLEIYNKLKNSLREHAEKNDLFGKKVAIKFKTLTPTEAIGNPEDQDYPIIKGKEKMVEAEFEGCKGQAFTDEYGNASYTIHEILDLELNSNRKRAEFIATFNAVYRYLGLCDKTVHCRDSEPGQCGRDLLKVIDPDKKILLVGLQPRLLEAIASRQEIRVIDLDPDNTGKVKFGITVETEDKTSEGIKWCDELFVTGSTIVNGTIDRFLNIGKPVTFFGVTISAPAVVLDLNTYCSLGH</sequence>
<dbReference type="Proteomes" id="UP000179266">
    <property type="component" value="Unassembled WGS sequence"/>
</dbReference>
<dbReference type="AlphaFoldDB" id="A0A1F7RXW5"/>
<accession>A0A1F7RXW5</accession>
<feature type="domain" description="Putative heavy-metal chelation" evidence="1">
    <location>
        <begin position="132"/>
        <end position="213"/>
    </location>
</feature>
<name>A0A1F7RXW5_9BACT</name>
<gene>
    <name evidence="2" type="ORF">A2161_15205</name>
</gene>
<evidence type="ECO:0000259" key="1">
    <source>
        <dbReference type="Pfam" id="PF04016"/>
    </source>
</evidence>
<dbReference type="Gene3D" id="3.40.50.11590">
    <property type="match status" value="1"/>
</dbReference>
<dbReference type="Pfam" id="PF04016">
    <property type="entry name" value="DUF364"/>
    <property type="match status" value="1"/>
</dbReference>